<dbReference type="Proteomes" id="UP001174909">
    <property type="component" value="Unassembled WGS sequence"/>
</dbReference>
<proteinExistence type="predicted"/>
<dbReference type="InterPro" id="IPR003692">
    <property type="entry name" value="Hydantoinase_B"/>
</dbReference>
<dbReference type="EMBL" id="CASHTH010003116">
    <property type="protein sequence ID" value="CAI8040568.1"/>
    <property type="molecule type" value="Genomic_DNA"/>
</dbReference>
<accession>A0AA35X0A7</accession>
<dbReference type="AlphaFoldDB" id="A0AA35X0A7"/>
<dbReference type="InterPro" id="IPR045079">
    <property type="entry name" value="Oxoprolinase-like"/>
</dbReference>
<dbReference type="GO" id="GO:0006749">
    <property type="term" value="P:glutathione metabolic process"/>
    <property type="evidence" value="ECO:0007669"/>
    <property type="project" value="TreeGrafter"/>
</dbReference>
<evidence type="ECO:0000313" key="4">
    <source>
        <dbReference type="Proteomes" id="UP001174909"/>
    </source>
</evidence>
<dbReference type="GO" id="GO:0017168">
    <property type="term" value="F:5-oxoprolinase (ATP-hydrolyzing) activity"/>
    <property type="evidence" value="ECO:0007669"/>
    <property type="project" value="TreeGrafter"/>
</dbReference>
<sequence length="501" mass="54539">MTPTNVDPITLEVMRNGFYSIADEMIAALIRASYSTNIKDRRDTSGAIYTGAGDVVVVAQSEIGTPLHLGTMHSAVLTAMDQYPFEELEPGDAVALNTPYPAGPGHLNDLALISPVFYEGELIAITANQAHHVDMGGFAPGSMPFGVTEIFQEGLQIPTVRLFHKGQLNRDLWALIAQNVRPRTEVRGDLLAQFAANNVAERRLTDLASRYGPEMVRRYLDEMLNYSERRMRAALKQIPIGTYEFEDVMEGDGITDSPITIRVKIESKGDSFVADFTASDDACKGPLNCRWPSVAACVYYVLKACLDPELPPNAGAYRPVEIKVREGSLLSARYPMAVCNANIITTQRITDVLLGALAPVIPDKVLAACSGTMNLLNIGGIDPRNGIYYNYVETYAGGQGAMHNADGMDAVQNHMTNTRNAPVESIELAYPLLVESYGLVPDSEGAGRYRGGLGIHRHLRVLGESVTLTLSSDREQSKSLGPLRGRGRRPIGVHHRGPGRL</sequence>
<gene>
    <name evidence="3" type="ORF">GBAR_LOCUS22594</name>
</gene>
<feature type="region of interest" description="Disordered" evidence="1">
    <location>
        <begin position="470"/>
        <end position="501"/>
    </location>
</feature>
<dbReference type="PANTHER" id="PTHR11365">
    <property type="entry name" value="5-OXOPROLINASE RELATED"/>
    <property type="match status" value="1"/>
</dbReference>
<evidence type="ECO:0000259" key="2">
    <source>
        <dbReference type="Pfam" id="PF02538"/>
    </source>
</evidence>
<keyword evidence="4" id="KW-1185">Reference proteome</keyword>
<organism evidence="3 4">
    <name type="scientific">Geodia barretti</name>
    <name type="common">Barrett's horny sponge</name>
    <dbReference type="NCBI Taxonomy" id="519541"/>
    <lineage>
        <taxon>Eukaryota</taxon>
        <taxon>Metazoa</taxon>
        <taxon>Porifera</taxon>
        <taxon>Demospongiae</taxon>
        <taxon>Heteroscleromorpha</taxon>
        <taxon>Tetractinellida</taxon>
        <taxon>Astrophorina</taxon>
        <taxon>Geodiidae</taxon>
        <taxon>Geodia</taxon>
    </lineage>
</organism>
<comment type="caution">
    <text evidence="3">The sequence shown here is derived from an EMBL/GenBank/DDBJ whole genome shotgun (WGS) entry which is preliminary data.</text>
</comment>
<name>A0AA35X0A7_GEOBA</name>
<dbReference type="PANTHER" id="PTHR11365:SF23">
    <property type="entry name" value="HYPOTHETICAL 5-OXOPROLINASE (EUROFUNG)-RELATED"/>
    <property type="match status" value="1"/>
</dbReference>
<dbReference type="Pfam" id="PF02538">
    <property type="entry name" value="Hydantoinase_B"/>
    <property type="match status" value="1"/>
</dbReference>
<evidence type="ECO:0000313" key="3">
    <source>
        <dbReference type="EMBL" id="CAI8040568.1"/>
    </source>
</evidence>
<protein>
    <submittedName>
        <fullName evidence="3">Uncharacterized protein MJ0963</fullName>
    </submittedName>
</protein>
<feature type="domain" description="Hydantoinase B/oxoprolinase" evidence="2">
    <location>
        <begin position="7"/>
        <end position="481"/>
    </location>
</feature>
<dbReference type="GO" id="GO:0005829">
    <property type="term" value="C:cytosol"/>
    <property type="evidence" value="ECO:0007669"/>
    <property type="project" value="TreeGrafter"/>
</dbReference>
<evidence type="ECO:0000256" key="1">
    <source>
        <dbReference type="SAM" id="MobiDB-lite"/>
    </source>
</evidence>
<feature type="compositionally biased region" description="Basic residues" evidence="1">
    <location>
        <begin position="485"/>
        <end position="501"/>
    </location>
</feature>
<reference evidence="3" key="1">
    <citation type="submission" date="2023-03" db="EMBL/GenBank/DDBJ databases">
        <authorList>
            <person name="Steffen K."/>
            <person name="Cardenas P."/>
        </authorList>
    </citation>
    <scope>NUCLEOTIDE SEQUENCE</scope>
</reference>